<organism evidence="1 2">
    <name type="scientific">Adonisia turfae CCMR0081</name>
    <dbReference type="NCBI Taxonomy" id="2292702"/>
    <lineage>
        <taxon>Bacteria</taxon>
        <taxon>Bacillati</taxon>
        <taxon>Cyanobacteriota</taxon>
        <taxon>Adonisia</taxon>
        <taxon>Adonisia turfae</taxon>
    </lineage>
</organism>
<comment type="caution">
    <text evidence="1">The sequence shown here is derived from an EMBL/GenBank/DDBJ whole genome shotgun (WGS) entry which is preliminary data.</text>
</comment>
<evidence type="ECO:0000313" key="2">
    <source>
        <dbReference type="Proteomes" id="UP000481033"/>
    </source>
</evidence>
<keyword evidence="2" id="KW-1185">Reference proteome</keyword>
<gene>
    <name evidence="1" type="ORF">DXZ20_06165</name>
</gene>
<reference evidence="1 2" key="1">
    <citation type="journal article" date="2020" name="Microb. Ecol.">
        <title>Ecogenomics of the Marine Benthic Filamentous Cyanobacterium Adonisia.</title>
        <authorList>
            <person name="Walter J.M."/>
            <person name="Coutinho F.H."/>
            <person name="Leomil L."/>
            <person name="Hargreaves P.I."/>
            <person name="Campeao M.E."/>
            <person name="Vieira V.V."/>
            <person name="Silva B.S."/>
            <person name="Fistarol G.O."/>
            <person name="Salomon P.S."/>
            <person name="Sawabe T."/>
            <person name="Mino S."/>
            <person name="Hosokawa M."/>
            <person name="Miyashita H."/>
            <person name="Maruyama F."/>
            <person name="van Verk M.C."/>
            <person name="Dutilh B.E."/>
            <person name="Thompson C.C."/>
            <person name="Thompson F.L."/>
        </authorList>
    </citation>
    <scope>NUCLEOTIDE SEQUENCE [LARGE SCALE GENOMIC DNA]</scope>
    <source>
        <strain evidence="1 2">CCMR0081</strain>
    </source>
</reference>
<protein>
    <recommendedName>
        <fullName evidence="3">Phytanoyl-CoA dioxygenase</fullName>
    </recommendedName>
</protein>
<name>A0A6M0RG94_9CYAN</name>
<evidence type="ECO:0008006" key="3">
    <source>
        <dbReference type="Google" id="ProtNLM"/>
    </source>
</evidence>
<evidence type="ECO:0000313" key="1">
    <source>
        <dbReference type="EMBL" id="NEZ55266.1"/>
    </source>
</evidence>
<accession>A0A6M0RG94</accession>
<sequence>MKQPELTKEHLFDYDTNRFHFAQLIYDILLGDYEGPALPLEQLHTMGKPSHVLTFSNDQNLYFHHKYYNSPKLPRMLKVYRDFIKTVIAPQFVDSHLVVQAKPTFRIHLPNNTAIPADIGGDPTRPGLHCDADYNHPDVEINFWVPFTQCYPSNTLHLESQPGKRDFRPMVLSNGQVLRFWGARCLHHNKMNAQGPTRVSFDFRVMNKSDWDTLDPTWLKQMATVQHKLKLTLGDYYMLYNKSTQQFSHCETVDGHNTMAAHPTLGDYFSAMANTPELAQIKQ</sequence>
<dbReference type="RefSeq" id="WP_163697059.1">
    <property type="nucleotide sequence ID" value="NZ_QXHD01000004.1"/>
</dbReference>
<dbReference type="AlphaFoldDB" id="A0A6M0RG94"/>
<dbReference type="Proteomes" id="UP000481033">
    <property type="component" value="Unassembled WGS sequence"/>
</dbReference>
<proteinExistence type="predicted"/>
<dbReference type="SUPFAM" id="SSF51197">
    <property type="entry name" value="Clavaminate synthase-like"/>
    <property type="match status" value="1"/>
</dbReference>
<dbReference type="EMBL" id="QXHD01000004">
    <property type="protein sequence ID" value="NEZ55266.1"/>
    <property type="molecule type" value="Genomic_DNA"/>
</dbReference>